<evidence type="ECO:0000313" key="2">
    <source>
        <dbReference type="Proteomes" id="UP001152799"/>
    </source>
</evidence>
<sequence length="377" mass="43460">MSIKDLILSKDTEPITYFVNFYKITKPSSNITDESTCKILKTNDLIRWKIQGDELVKISSKNLGIFFDQESYIIQWLFDLKVDNTILKESLVYNWKGQSATKGYSPLPSEIEENCPVERIVQWSEPALFFHGFPGSLFTFSGQENAFNRNAPHLMFIRGEVSEEIHLYELPCLKQTLRSRATFLLIAPKHKLFLYWHGSKSIKVNIGKPHEDLIKWEESWADFSVQKLEEFKETSAFNDIVEGADLGLQKPLLKSDFSPKLFYLNSITGRFLATKVEYPLRADNVIAPFPFLQSHLYTAAQPAIFLLDNDTDVWLWKGLVDDSNNEAFKAELKFANELAENYVKEKEVILSENVTLHFVSAGKEPADFKVIFPFWKD</sequence>
<dbReference type="GO" id="GO:0015629">
    <property type="term" value="C:actin cytoskeleton"/>
    <property type="evidence" value="ECO:0007669"/>
    <property type="project" value="TreeGrafter"/>
</dbReference>
<evidence type="ECO:0008006" key="3">
    <source>
        <dbReference type="Google" id="ProtNLM"/>
    </source>
</evidence>
<dbReference type="EMBL" id="OU892278">
    <property type="protein sequence ID" value="CAG9764903.1"/>
    <property type="molecule type" value="Genomic_DNA"/>
</dbReference>
<dbReference type="GO" id="GO:0051015">
    <property type="term" value="F:actin filament binding"/>
    <property type="evidence" value="ECO:0007669"/>
    <property type="project" value="InterPro"/>
</dbReference>
<dbReference type="OrthoDB" id="28894at2759"/>
<dbReference type="GO" id="GO:0051016">
    <property type="term" value="P:barbed-end actin filament capping"/>
    <property type="evidence" value="ECO:0007669"/>
    <property type="project" value="TreeGrafter"/>
</dbReference>
<protein>
    <recommendedName>
        <fullName evidence="3">Supervillin</fullName>
    </recommendedName>
</protein>
<organism evidence="1 2">
    <name type="scientific">Ceutorhynchus assimilis</name>
    <name type="common">cabbage seed weevil</name>
    <dbReference type="NCBI Taxonomy" id="467358"/>
    <lineage>
        <taxon>Eukaryota</taxon>
        <taxon>Metazoa</taxon>
        <taxon>Ecdysozoa</taxon>
        <taxon>Arthropoda</taxon>
        <taxon>Hexapoda</taxon>
        <taxon>Insecta</taxon>
        <taxon>Pterygota</taxon>
        <taxon>Neoptera</taxon>
        <taxon>Endopterygota</taxon>
        <taxon>Coleoptera</taxon>
        <taxon>Polyphaga</taxon>
        <taxon>Cucujiformia</taxon>
        <taxon>Curculionidae</taxon>
        <taxon>Ceutorhynchinae</taxon>
        <taxon>Ceutorhynchus</taxon>
    </lineage>
</organism>
<dbReference type="Proteomes" id="UP001152799">
    <property type="component" value="Chromosome 2"/>
</dbReference>
<dbReference type="AlphaFoldDB" id="A0A9N9MKD2"/>
<accession>A0A9N9MKD2</accession>
<dbReference type="InterPro" id="IPR029006">
    <property type="entry name" value="ADF-H/Gelsolin-like_dom_sf"/>
</dbReference>
<dbReference type="GO" id="GO:0005737">
    <property type="term" value="C:cytoplasm"/>
    <property type="evidence" value="ECO:0007669"/>
    <property type="project" value="TreeGrafter"/>
</dbReference>
<name>A0A9N9MKD2_9CUCU</name>
<dbReference type="SUPFAM" id="SSF55753">
    <property type="entry name" value="Actin depolymerizing proteins"/>
    <property type="match status" value="3"/>
</dbReference>
<dbReference type="InterPro" id="IPR007122">
    <property type="entry name" value="Villin/Gelsolin"/>
</dbReference>
<keyword evidence="2" id="KW-1185">Reference proteome</keyword>
<dbReference type="Gene3D" id="3.40.20.10">
    <property type="entry name" value="Severin"/>
    <property type="match status" value="2"/>
</dbReference>
<dbReference type="GO" id="GO:0051014">
    <property type="term" value="P:actin filament severing"/>
    <property type="evidence" value="ECO:0007669"/>
    <property type="project" value="TreeGrafter"/>
</dbReference>
<dbReference type="GO" id="GO:0008154">
    <property type="term" value="P:actin polymerization or depolymerization"/>
    <property type="evidence" value="ECO:0007669"/>
    <property type="project" value="TreeGrafter"/>
</dbReference>
<dbReference type="PANTHER" id="PTHR11977">
    <property type="entry name" value="VILLIN"/>
    <property type="match status" value="1"/>
</dbReference>
<gene>
    <name evidence="1" type="ORF">CEUTPL_LOCUS5527</name>
</gene>
<reference evidence="1" key="1">
    <citation type="submission" date="2022-01" db="EMBL/GenBank/DDBJ databases">
        <authorList>
            <person name="King R."/>
        </authorList>
    </citation>
    <scope>NUCLEOTIDE SEQUENCE</scope>
</reference>
<dbReference type="PANTHER" id="PTHR11977:SF45">
    <property type="entry name" value="SUPERVILLIN"/>
    <property type="match status" value="1"/>
</dbReference>
<proteinExistence type="predicted"/>
<dbReference type="GO" id="GO:0005546">
    <property type="term" value="F:phosphatidylinositol-4,5-bisphosphate binding"/>
    <property type="evidence" value="ECO:0007669"/>
    <property type="project" value="TreeGrafter"/>
</dbReference>
<evidence type="ECO:0000313" key="1">
    <source>
        <dbReference type="EMBL" id="CAG9764903.1"/>
    </source>
</evidence>